<keyword evidence="3" id="KW-1185">Reference proteome</keyword>
<accession>A0ABX7PWR2</accession>
<reference evidence="2 3" key="1">
    <citation type="submission" date="2020-12" db="EMBL/GenBank/DDBJ databases">
        <authorList>
            <person name="Awala S.I."/>
            <person name="Gwak J.-H."/>
            <person name="Kim S.-J."/>
            <person name="Rhee S.-K."/>
        </authorList>
    </citation>
    <scope>NUCLEOTIDE SEQUENCE [LARGE SCALE GENOMIC DNA]</scope>
    <source>
        <strain evidence="2 3">IT5</strain>
    </source>
</reference>
<keyword evidence="1" id="KW-0812">Transmembrane</keyword>
<dbReference type="EMBL" id="CP065956">
    <property type="protein sequence ID" value="QSR87113.1"/>
    <property type="molecule type" value="Genomic_DNA"/>
</dbReference>
<proteinExistence type="predicted"/>
<keyword evidence="1" id="KW-1133">Transmembrane helix</keyword>
<protein>
    <submittedName>
        <fullName evidence="2">Uncharacterized protein</fullName>
    </submittedName>
</protein>
<feature type="transmembrane region" description="Helical" evidence="1">
    <location>
        <begin position="20"/>
        <end position="39"/>
    </location>
</feature>
<sequence length="197" mass="23323">MDNVLLLNFKVVSVPFRPHPSFVPLFFLFFFLAFFMNLADARGKSLKDRMKEYIEAVRNQKEKEIIRCFPKKKTASLLIYTQGDLSKPRFQWTVDQKQIEKDFQTQGPLFHLFFDKTKTTPHSFYSSKMEGPTYKELFDANHAAGLTYRDLLKKESKNKWKKKGKSFFLKSPQVCDYVRWKKKEGKWIIEELAITSP</sequence>
<gene>
    <name evidence="2" type="ORF">EM20IM_01830</name>
</gene>
<evidence type="ECO:0000313" key="2">
    <source>
        <dbReference type="EMBL" id="QSR87113.1"/>
    </source>
</evidence>
<keyword evidence="1" id="KW-0472">Membrane</keyword>
<name>A0ABX7PWR2_9BACT</name>
<evidence type="ECO:0000313" key="3">
    <source>
        <dbReference type="Proteomes" id="UP000663088"/>
    </source>
</evidence>
<evidence type="ECO:0000256" key="1">
    <source>
        <dbReference type="SAM" id="Phobius"/>
    </source>
</evidence>
<dbReference type="Proteomes" id="UP000663088">
    <property type="component" value="Chromosome"/>
</dbReference>
<organism evidence="2 3">
    <name type="scientific">Candidatus Methylacidiphilum infernorum</name>
    <dbReference type="NCBI Taxonomy" id="511746"/>
    <lineage>
        <taxon>Bacteria</taxon>
        <taxon>Pseudomonadati</taxon>
        <taxon>Verrucomicrobiota</taxon>
        <taxon>Methylacidiphilae</taxon>
        <taxon>Methylacidiphilales</taxon>
        <taxon>Methylacidiphilaceae</taxon>
        <taxon>Methylacidiphilum (ex Ratnadevi et al. 2023)</taxon>
    </lineage>
</organism>